<sequence length="136" mass="15195">MATHEARTLQISIGRNWRDVYDFVSVPENLPQWASGLTSGLQKSGGEWLADGPAGKLRLRFAPENKLGVLDHWVVLETGEEVYIPLRVVANGENCEVIFTLFRLPGMDDEKFTADAAWVMRDLQALKDLLEAQLIG</sequence>
<dbReference type="OrthoDB" id="880456at2"/>
<evidence type="ECO:0000313" key="1">
    <source>
        <dbReference type="EMBL" id="PIO42195.1"/>
    </source>
</evidence>
<dbReference type="AlphaFoldDB" id="A0A2N9VRS7"/>
<proteinExistence type="predicted"/>
<dbReference type="InterPro" id="IPR023393">
    <property type="entry name" value="START-like_dom_sf"/>
</dbReference>
<protein>
    <submittedName>
        <fullName evidence="1">Polyketide cyclase</fullName>
    </submittedName>
</protein>
<dbReference type="CDD" id="cd07812">
    <property type="entry name" value="SRPBCC"/>
    <property type="match status" value="1"/>
</dbReference>
<accession>A0A2N9VRS7</accession>
<name>A0A2N9VRS7_9HYPH</name>
<dbReference type="EMBL" id="MZMT01000053">
    <property type="protein sequence ID" value="PIO42195.1"/>
    <property type="molecule type" value="Genomic_DNA"/>
</dbReference>
<dbReference type="RefSeq" id="WP_099999994.1">
    <property type="nucleotide sequence ID" value="NZ_CP017940.1"/>
</dbReference>
<reference evidence="2" key="1">
    <citation type="journal article" date="2017" name="Int J Environ Stud">
        <title>Does the Miocene-Pliocene relict legume Oxytropis triphylla form nitrogen-fixing nodules with a combination of bacterial strains?</title>
        <authorList>
            <person name="Safronova V."/>
            <person name="Belimov A."/>
            <person name="Sazanova A."/>
            <person name="Kuznetsova I."/>
            <person name="Popova J."/>
            <person name="Andronov E."/>
            <person name="Verkhozina A."/>
            <person name="Tikhonovich I."/>
        </authorList>
    </citation>
    <scope>NUCLEOTIDE SEQUENCE [LARGE SCALE GENOMIC DNA]</scope>
    <source>
        <strain evidence="2">Tri-38</strain>
    </source>
</reference>
<gene>
    <name evidence="1" type="ORF">B5P45_24500</name>
</gene>
<dbReference type="SUPFAM" id="SSF55961">
    <property type="entry name" value="Bet v1-like"/>
    <property type="match status" value="1"/>
</dbReference>
<evidence type="ECO:0000313" key="2">
    <source>
        <dbReference type="Proteomes" id="UP000232163"/>
    </source>
</evidence>
<organism evidence="1 2">
    <name type="scientific">Phyllobacterium zundukense</name>
    <dbReference type="NCBI Taxonomy" id="1867719"/>
    <lineage>
        <taxon>Bacteria</taxon>
        <taxon>Pseudomonadati</taxon>
        <taxon>Pseudomonadota</taxon>
        <taxon>Alphaproteobacteria</taxon>
        <taxon>Hyphomicrobiales</taxon>
        <taxon>Phyllobacteriaceae</taxon>
        <taxon>Phyllobacterium</taxon>
    </lineage>
</organism>
<comment type="caution">
    <text evidence="1">The sequence shown here is derived from an EMBL/GenBank/DDBJ whole genome shotgun (WGS) entry which is preliminary data.</text>
</comment>
<dbReference type="Proteomes" id="UP000232163">
    <property type="component" value="Unassembled WGS sequence"/>
</dbReference>
<dbReference type="Gene3D" id="3.30.530.20">
    <property type="match status" value="1"/>
</dbReference>
<keyword evidence="2" id="KW-1185">Reference proteome</keyword>
<dbReference type="KEGG" id="pht:BLM14_14040"/>